<dbReference type="GO" id="GO:0005886">
    <property type="term" value="C:plasma membrane"/>
    <property type="evidence" value="ECO:0007669"/>
    <property type="project" value="UniProtKB-SubCell"/>
</dbReference>
<protein>
    <submittedName>
        <fullName evidence="10">Type II secretion system F family protein</fullName>
    </submittedName>
</protein>
<feature type="domain" description="Type II secretion system protein GspF" evidence="9">
    <location>
        <begin position="81"/>
        <end position="204"/>
    </location>
</feature>
<keyword evidence="3" id="KW-1003">Cell membrane</keyword>
<dbReference type="GO" id="GO:0015628">
    <property type="term" value="P:protein secretion by the type II secretion system"/>
    <property type="evidence" value="ECO:0007669"/>
    <property type="project" value="TreeGrafter"/>
</dbReference>
<dbReference type="InterPro" id="IPR003004">
    <property type="entry name" value="GspF/PilC"/>
</dbReference>
<proteinExistence type="inferred from homology"/>
<dbReference type="PANTHER" id="PTHR30012">
    <property type="entry name" value="GENERAL SECRETION PATHWAY PROTEIN"/>
    <property type="match status" value="1"/>
</dbReference>
<feature type="transmembrane region" description="Helical" evidence="8">
    <location>
        <begin position="380"/>
        <end position="408"/>
    </location>
</feature>
<sequence>MPLYDYVGMGADGATVDGRVDLPSEADVALRLQRDGLFVLRVTPADEEAAKRSVAASLFVRIFGASLGRRKALRHADLVDFTRKLSMMLGAAHDLDRALRYMMDVTTRKAPRAVIGQIRDAVREGGTLADALGRHPESFSRLYVGLVRAGEAGGTLATVMDELSRYLERQARQTSEIRSAMVYPALLAVASCVATVFLLTEILPQFVTLFAENGARLPPLTRGVIAAGDFLKNDGLLILGVGLVAFVCGRTALRSLAVRRKMDGLLLRLPVLGAICTDVMAGRMTRTLGTLTGNGVALIQAVQMTLGVVENEAGKAALEKALAAAREGDGLAAPLAATGVFPRATTELLHLGEETARLSMLALKAADIHEEQARLATDRLVALLVPVITIVMGGIVALIVTALLMAMLSLNDLAA</sequence>
<keyword evidence="7 8" id="KW-0472">Membrane</keyword>
<evidence type="ECO:0000256" key="2">
    <source>
        <dbReference type="ARBA" id="ARBA00005745"/>
    </source>
</evidence>
<dbReference type="EMBL" id="CATKSH010000004">
    <property type="protein sequence ID" value="CAI9120073.1"/>
    <property type="molecule type" value="Genomic_DNA"/>
</dbReference>
<accession>A0AA35UUU7</accession>
<comment type="caution">
    <text evidence="10">The sequence shown here is derived from an EMBL/GenBank/DDBJ whole genome shotgun (WGS) entry which is preliminary data.</text>
</comment>
<feature type="transmembrane region" description="Helical" evidence="8">
    <location>
        <begin position="235"/>
        <end position="253"/>
    </location>
</feature>
<dbReference type="AlphaFoldDB" id="A0AA35UUU7"/>
<keyword evidence="11" id="KW-1185">Reference proteome</keyword>
<feature type="transmembrane region" description="Helical" evidence="8">
    <location>
        <begin position="180"/>
        <end position="200"/>
    </location>
</feature>
<dbReference type="PRINTS" id="PR00812">
    <property type="entry name" value="BCTERIALGSPF"/>
</dbReference>
<dbReference type="PANTHER" id="PTHR30012:SF7">
    <property type="entry name" value="PROTEIN TRANSPORT PROTEIN HOFC HOMOLOG"/>
    <property type="match status" value="1"/>
</dbReference>
<evidence type="ECO:0000313" key="11">
    <source>
        <dbReference type="Proteomes" id="UP001176960"/>
    </source>
</evidence>
<dbReference type="InterPro" id="IPR042094">
    <property type="entry name" value="T2SS_GspF_sf"/>
</dbReference>
<dbReference type="Proteomes" id="UP001176960">
    <property type="component" value="Unassembled WGS sequence"/>
</dbReference>
<comment type="subcellular location">
    <subcellularLocation>
        <location evidence="1">Cell inner membrane</location>
        <topology evidence="1">Multi-pass membrane protein</topology>
    </subcellularLocation>
</comment>
<feature type="domain" description="Type II secretion system protein GspF" evidence="9">
    <location>
        <begin position="285"/>
        <end position="405"/>
    </location>
</feature>
<keyword evidence="5 8" id="KW-0812">Transmembrane</keyword>
<evidence type="ECO:0000256" key="8">
    <source>
        <dbReference type="SAM" id="Phobius"/>
    </source>
</evidence>
<organism evidence="10 11">
    <name type="scientific">Brytella acorum</name>
    <dbReference type="NCBI Taxonomy" id="2959299"/>
    <lineage>
        <taxon>Bacteria</taxon>
        <taxon>Pseudomonadati</taxon>
        <taxon>Pseudomonadota</taxon>
        <taxon>Alphaproteobacteria</taxon>
        <taxon>Acetobacterales</taxon>
        <taxon>Acetobacteraceae</taxon>
        <taxon>Brytella</taxon>
    </lineage>
</organism>
<dbReference type="Gene3D" id="1.20.81.30">
    <property type="entry name" value="Type II secretion system (T2SS), domain F"/>
    <property type="match status" value="2"/>
</dbReference>
<evidence type="ECO:0000256" key="6">
    <source>
        <dbReference type="ARBA" id="ARBA00022989"/>
    </source>
</evidence>
<evidence type="ECO:0000256" key="1">
    <source>
        <dbReference type="ARBA" id="ARBA00004429"/>
    </source>
</evidence>
<keyword evidence="6 8" id="KW-1133">Transmembrane helix</keyword>
<evidence type="ECO:0000256" key="4">
    <source>
        <dbReference type="ARBA" id="ARBA00022519"/>
    </source>
</evidence>
<evidence type="ECO:0000256" key="5">
    <source>
        <dbReference type="ARBA" id="ARBA00022692"/>
    </source>
</evidence>
<dbReference type="FunFam" id="1.20.81.30:FF:000001">
    <property type="entry name" value="Type II secretion system protein F"/>
    <property type="match status" value="1"/>
</dbReference>
<dbReference type="Pfam" id="PF00482">
    <property type="entry name" value="T2SSF"/>
    <property type="match status" value="2"/>
</dbReference>
<evidence type="ECO:0000313" key="10">
    <source>
        <dbReference type="EMBL" id="CAI9120073.1"/>
    </source>
</evidence>
<dbReference type="RefSeq" id="WP_289841871.1">
    <property type="nucleotide sequence ID" value="NZ_CATKSH010000004.1"/>
</dbReference>
<dbReference type="InterPro" id="IPR018076">
    <property type="entry name" value="T2SS_GspF_dom"/>
</dbReference>
<evidence type="ECO:0000259" key="9">
    <source>
        <dbReference type="Pfam" id="PF00482"/>
    </source>
</evidence>
<name>A0AA35UUU7_9PROT</name>
<reference evidence="10" key="1">
    <citation type="submission" date="2023-03" db="EMBL/GenBank/DDBJ databases">
        <authorList>
            <person name="Cleenwerck I."/>
        </authorList>
    </citation>
    <scope>NUCLEOTIDE SEQUENCE</scope>
    <source>
        <strain evidence="10">LMG 32879</strain>
    </source>
</reference>
<evidence type="ECO:0000256" key="7">
    <source>
        <dbReference type="ARBA" id="ARBA00023136"/>
    </source>
</evidence>
<evidence type="ECO:0000256" key="3">
    <source>
        <dbReference type="ARBA" id="ARBA00022475"/>
    </source>
</evidence>
<comment type="similarity">
    <text evidence="2">Belongs to the GSP F family.</text>
</comment>
<gene>
    <name evidence="10" type="ORF">LMG32879_000902</name>
</gene>
<keyword evidence="4" id="KW-0997">Cell inner membrane</keyword>